<dbReference type="InterPro" id="IPR041470">
    <property type="entry name" value="GCP_N"/>
</dbReference>
<sequence>MLEILFLINRTNLAPEAILDYFNKNTNQQANTYTPAELSDAKRKLFSNSLSANEFVELYDSLKARHVRDLDSIIIILSHIVDNPEIRELLKPFRSLSTTMTSPQQKRVNNQTRTTTSPTSTMSKIHSAHVLAEMKDTLLRPMSTLSQPGSIMSDGDIRRRTVTPSSSTEFLSRPPWFNERLRLLWDFYPTPEKFEPDVAIGRLSVMEQEAIIVEDLLLCMLGIEGKFIKTPSLTDKQAQRSFHIDRSLDPTLRDLARRMVPLCSNHSLIVRFIEDRLQYKYGLINHALAGALREVVQRYYVFVSQLETQQQQSLLTLQTLWFHTEPVMEMMEVVANIVRILNKGNTIGRAVLDLLHEQTLKLSGHKQAYDICFFLAKSAYKPYLTMLETWIHNGLIDDPYGEFMVQENKDIIHHESSLEQEFNDKFWSRRYTLQPYKPYLTMLETWIHNGLIDDPYGEFMVQENKDIIHHESSLEQEFNDKFWSRRYTLQRNNTPILFQSSSEMILNTGKYLNAIRESAFDYNDDMNMDMSTSILRIDKQLLMNNYKKLEYTIHEKDLDETLEEAYKYASEILLDLILNKYHLIERFQTLKHYFLIDKGDYIVQFMDSAEDELTKRARDIDENKIQSLLDVSFALTSDDPYKDDVRIKMFHYDLISMLERVINVESSMNINESMEIKLTGLESFSLDYDVKWPISLVINRNCLTRYQMLFRFLFYIKYIERLLCNVWRAHKNGGRRRRKGREKRNIITKPNGAAYLRHKMLHFVQNLLYYMSFEVIESHWHTFQNNLKKVTNIDELLKYHLLFLDNCLRDCMLTSVHLLRHIHKIMATCVMFANAMDNVDDDNDYDSLPGAVVASFNNNFTEQLRQLLDAISKEDGPVNGSSGGGQKHTLTNIIHR</sequence>
<comment type="caution">
    <text evidence="9">The sequence shown here is derived from an EMBL/GenBank/DDBJ whole genome shotgun (WGS) entry which is preliminary data.</text>
</comment>
<dbReference type="GO" id="GO:0051225">
    <property type="term" value="P:spindle assembly"/>
    <property type="evidence" value="ECO:0007669"/>
    <property type="project" value="TreeGrafter"/>
</dbReference>
<dbReference type="InterPro" id="IPR040457">
    <property type="entry name" value="GCP_C"/>
</dbReference>
<evidence type="ECO:0000259" key="7">
    <source>
        <dbReference type="Pfam" id="PF04130"/>
    </source>
</evidence>
<evidence type="ECO:0000256" key="5">
    <source>
        <dbReference type="RuleBase" id="RU363050"/>
    </source>
</evidence>
<dbReference type="PANTHER" id="PTHR19302:SF13">
    <property type="entry name" value="GAMMA-TUBULIN COMPLEX COMPONENT 2"/>
    <property type="match status" value="1"/>
</dbReference>
<dbReference type="Pfam" id="PF17681">
    <property type="entry name" value="GCP_N_terminal"/>
    <property type="match status" value="2"/>
</dbReference>
<dbReference type="GO" id="GO:0000278">
    <property type="term" value="P:mitotic cell cycle"/>
    <property type="evidence" value="ECO:0007669"/>
    <property type="project" value="TreeGrafter"/>
</dbReference>
<feature type="compositionally biased region" description="Polar residues" evidence="6">
    <location>
        <begin position="98"/>
        <end position="111"/>
    </location>
</feature>
<evidence type="ECO:0000259" key="8">
    <source>
        <dbReference type="Pfam" id="PF17681"/>
    </source>
</evidence>
<protein>
    <recommendedName>
        <fullName evidence="5">Gamma-tubulin complex component</fullName>
    </recommendedName>
</protein>
<dbReference type="AlphaFoldDB" id="A0A813Y7W9"/>
<name>A0A813Y7W9_9BILA</name>
<dbReference type="GO" id="GO:0005874">
    <property type="term" value="C:microtubule"/>
    <property type="evidence" value="ECO:0007669"/>
    <property type="project" value="UniProtKB-KW"/>
</dbReference>
<dbReference type="Proteomes" id="UP000663860">
    <property type="component" value="Unassembled WGS sequence"/>
</dbReference>
<organism evidence="9 10">
    <name type="scientific">Adineta steineri</name>
    <dbReference type="NCBI Taxonomy" id="433720"/>
    <lineage>
        <taxon>Eukaryota</taxon>
        <taxon>Metazoa</taxon>
        <taxon>Spiralia</taxon>
        <taxon>Gnathifera</taxon>
        <taxon>Rotifera</taxon>
        <taxon>Eurotatoria</taxon>
        <taxon>Bdelloidea</taxon>
        <taxon>Adinetida</taxon>
        <taxon>Adinetidae</taxon>
        <taxon>Adineta</taxon>
    </lineage>
</organism>
<dbReference type="InterPro" id="IPR007259">
    <property type="entry name" value="GCP"/>
</dbReference>
<dbReference type="GO" id="GO:0000922">
    <property type="term" value="C:spindle pole"/>
    <property type="evidence" value="ECO:0007669"/>
    <property type="project" value="InterPro"/>
</dbReference>
<proteinExistence type="inferred from homology"/>
<evidence type="ECO:0000256" key="6">
    <source>
        <dbReference type="SAM" id="MobiDB-lite"/>
    </source>
</evidence>
<feature type="region of interest" description="Disordered" evidence="6">
    <location>
        <begin position="875"/>
        <end position="896"/>
    </location>
</feature>
<dbReference type="InterPro" id="IPR042241">
    <property type="entry name" value="GCP_C_sf"/>
</dbReference>
<evidence type="ECO:0000256" key="4">
    <source>
        <dbReference type="ARBA" id="ARBA00023212"/>
    </source>
</evidence>
<feature type="domain" description="Gamma tubulin complex component C-terminal" evidence="7">
    <location>
        <begin position="583"/>
        <end position="874"/>
    </location>
</feature>
<evidence type="ECO:0000313" key="10">
    <source>
        <dbReference type="Proteomes" id="UP000663860"/>
    </source>
</evidence>
<feature type="region of interest" description="Disordered" evidence="6">
    <location>
        <begin position="98"/>
        <end position="123"/>
    </location>
</feature>
<keyword evidence="4 5" id="KW-0206">Cytoskeleton</keyword>
<dbReference type="GO" id="GO:0051011">
    <property type="term" value="F:microtubule minus-end binding"/>
    <property type="evidence" value="ECO:0007669"/>
    <property type="project" value="TreeGrafter"/>
</dbReference>
<dbReference type="EMBL" id="CAJNOE010000082">
    <property type="protein sequence ID" value="CAF0879351.1"/>
    <property type="molecule type" value="Genomic_DNA"/>
</dbReference>
<evidence type="ECO:0000256" key="3">
    <source>
        <dbReference type="ARBA" id="ARBA00022701"/>
    </source>
</evidence>
<dbReference type="Pfam" id="PF04130">
    <property type="entry name" value="GCP_C_terminal"/>
    <property type="match status" value="1"/>
</dbReference>
<dbReference type="GO" id="GO:0031122">
    <property type="term" value="P:cytoplasmic microtubule organization"/>
    <property type="evidence" value="ECO:0007669"/>
    <property type="project" value="TreeGrafter"/>
</dbReference>
<dbReference type="GO" id="GO:0007020">
    <property type="term" value="P:microtubule nucleation"/>
    <property type="evidence" value="ECO:0007669"/>
    <property type="project" value="InterPro"/>
</dbReference>
<feature type="domain" description="Gamma tubulin complex component protein N-terminal" evidence="8">
    <location>
        <begin position="213"/>
        <end position="435"/>
    </location>
</feature>
<accession>A0A813Y7W9</accession>
<dbReference type="GO" id="GO:0043015">
    <property type="term" value="F:gamma-tubulin binding"/>
    <property type="evidence" value="ECO:0007669"/>
    <property type="project" value="InterPro"/>
</dbReference>
<feature type="compositionally biased region" description="Low complexity" evidence="6">
    <location>
        <begin position="112"/>
        <end position="123"/>
    </location>
</feature>
<evidence type="ECO:0000256" key="2">
    <source>
        <dbReference type="ARBA" id="ARBA00022490"/>
    </source>
</evidence>
<evidence type="ECO:0000256" key="1">
    <source>
        <dbReference type="ARBA" id="ARBA00010337"/>
    </source>
</evidence>
<evidence type="ECO:0000313" key="9">
    <source>
        <dbReference type="EMBL" id="CAF0879351.1"/>
    </source>
</evidence>
<keyword evidence="2 5" id="KW-0963">Cytoplasm</keyword>
<comment type="similarity">
    <text evidence="1 5">Belongs to the TUBGCP family.</text>
</comment>
<gene>
    <name evidence="9" type="ORF">IZO911_LOCUS11100</name>
</gene>
<keyword evidence="3 5" id="KW-0493">Microtubule</keyword>
<dbReference type="Gene3D" id="1.20.120.1900">
    <property type="entry name" value="Gamma-tubulin complex, C-terminal domain"/>
    <property type="match status" value="1"/>
</dbReference>
<comment type="subcellular location">
    <subcellularLocation>
        <location evidence="5">Cytoplasm</location>
        <location evidence="5">Cytoskeleton</location>
        <location evidence="5">Microtubule organizing center</location>
    </subcellularLocation>
</comment>
<dbReference type="GO" id="GO:0051321">
    <property type="term" value="P:meiotic cell cycle"/>
    <property type="evidence" value="ECO:0007669"/>
    <property type="project" value="TreeGrafter"/>
</dbReference>
<dbReference type="PANTHER" id="PTHR19302">
    <property type="entry name" value="GAMMA TUBULIN COMPLEX PROTEIN"/>
    <property type="match status" value="1"/>
</dbReference>
<feature type="domain" description="Gamma tubulin complex component protein N-terminal" evidence="8">
    <location>
        <begin position="436"/>
        <end position="580"/>
    </location>
</feature>
<reference evidence="9" key="1">
    <citation type="submission" date="2021-02" db="EMBL/GenBank/DDBJ databases">
        <authorList>
            <person name="Nowell W R."/>
        </authorList>
    </citation>
    <scope>NUCLEOTIDE SEQUENCE</scope>
</reference>
<dbReference type="GO" id="GO:0000930">
    <property type="term" value="C:gamma-tubulin complex"/>
    <property type="evidence" value="ECO:0007669"/>
    <property type="project" value="TreeGrafter"/>
</dbReference>